<sequence length="265" mass="29285">MTALFPFNSPNPRRRARPRLPASTVFQIDASLSASYPGSGQTWLNVWKKPADGLAQSAYDFWLGRDTNATTDDPAFSTNKFILDGGDYAEVKNTQDFFRNQVRTDLTNAWWCAAAFMISSTASQQTILGTTNASSNRGWRFDHNTTPNMRFIRADGSTNHTTNLHNLSGKIGIPLLHVFSWNNQNQTYKSALNSRIFTASGAATNVPITQQNPGKFNFGSANHGTQKLLNGSELYGMAMGVGLITNDDLAAIVNYFNFLHNRPYA</sequence>
<accession>A0A7T5R3H3</accession>
<protein>
    <submittedName>
        <fullName evidence="1">Uncharacterized protein</fullName>
    </submittedName>
</protein>
<organism evidence="1 2">
    <name type="scientific">Micavibrio aeruginosavorus</name>
    <dbReference type="NCBI Taxonomy" id="349221"/>
    <lineage>
        <taxon>Bacteria</taxon>
        <taxon>Pseudomonadati</taxon>
        <taxon>Bdellovibrionota</taxon>
        <taxon>Bdellovibrionia</taxon>
        <taxon>Bdellovibrionales</taxon>
        <taxon>Pseudobdellovibrionaceae</taxon>
        <taxon>Micavibrio</taxon>
    </lineage>
</organism>
<evidence type="ECO:0000313" key="2">
    <source>
        <dbReference type="Proteomes" id="UP000595362"/>
    </source>
</evidence>
<gene>
    <name evidence="1" type="ORF">HYS17_03295</name>
</gene>
<proteinExistence type="predicted"/>
<evidence type="ECO:0000313" key="1">
    <source>
        <dbReference type="EMBL" id="QQG36809.1"/>
    </source>
</evidence>
<name>A0A7T5R3H3_9BACT</name>
<dbReference type="EMBL" id="CP066681">
    <property type="protein sequence ID" value="QQG36809.1"/>
    <property type="molecule type" value="Genomic_DNA"/>
</dbReference>
<reference evidence="1 2" key="1">
    <citation type="submission" date="2020-07" db="EMBL/GenBank/DDBJ databases">
        <title>Huge and variable diversity of episymbiotic CPR bacteria and DPANN archaea in groundwater ecosystems.</title>
        <authorList>
            <person name="He C.Y."/>
            <person name="Keren R."/>
            <person name="Whittaker M."/>
            <person name="Farag I.F."/>
            <person name="Doudna J."/>
            <person name="Cate J.H.D."/>
            <person name="Banfield J.F."/>
        </authorList>
    </citation>
    <scope>NUCLEOTIDE SEQUENCE [LARGE SCALE GENOMIC DNA]</scope>
    <source>
        <strain evidence="1">NC_groundwater_70_Ag_B-0.1um_54_66</strain>
    </source>
</reference>
<dbReference type="Proteomes" id="UP000595362">
    <property type="component" value="Chromosome"/>
</dbReference>
<dbReference type="AlphaFoldDB" id="A0A7T5R3H3"/>